<dbReference type="EMBL" id="BGZK01000374">
    <property type="protein sequence ID" value="GBP40000.1"/>
    <property type="molecule type" value="Genomic_DNA"/>
</dbReference>
<dbReference type="FunFam" id="3.30.70.141:FF:000004">
    <property type="entry name" value="Nucleoside diphosphate kinase 7"/>
    <property type="match status" value="1"/>
</dbReference>
<dbReference type="PANTHER" id="PTHR43109">
    <property type="entry name" value="NUCLEOSIDE DIPHOSPHATE KINASE 7"/>
    <property type="match status" value="1"/>
</dbReference>
<dbReference type="PANTHER" id="PTHR43109:SF2">
    <property type="entry name" value="NUCLEOSIDE DIPHOSPHATE KINASE 7"/>
    <property type="match status" value="1"/>
</dbReference>
<dbReference type="GO" id="GO:0005879">
    <property type="term" value="C:axonemal microtubule"/>
    <property type="evidence" value="ECO:0007669"/>
    <property type="project" value="TreeGrafter"/>
</dbReference>
<dbReference type="SMART" id="SM00562">
    <property type="entry name" value="NDK"/>
    <property type="match status" value="1"/>
</dbReference>
<dbReference type="SMART" id="SM00676">
    <property type="entry name" value="DM10"/>
    <property type="match status" value="1"/>
</dbReference>
<keyword evidence="9" id="KW-1185">Reference proteome</keyword>
<dbReference type="CDD" id="cd04412">
    <property type="entry name" value="NDPk7B"/>
    <property type="match status" value="1"/>
</dbReference>
<evidence type="ECO:0000256" key="4">
    <source>
        <dbReference type="ARBA" id="ARBA00023273"/>
    </source>
</evidence>
<evidence type="ECO:0000256" key="6">
    <source>
        <dbReference type="RuleBase" id="RU004011"/>
    </source>
</evidence>
<organism evidence="8 9">
    <name type="scientific">Eumeta variegata</name>
    <name type="common">Bagworm moth</name>
    <name type="synonym">Eumeta japonica</name>
    <dbReference type="NCBI Taxonomy" id="151549"/>
    <lineage>
        <taxon>Eukaryota</taxon>
        <taxon>Metazoa</taxon>
        <taxon>Ecdysozoa</taxon>
        <taxon>Arthropoda</taxon>
        <taxon>Hexapoda</taxon>
        <taxon>Insecta</taxon>
        <taxon>Pterygota</taxon>
        <taxon>Neoptera</taxon>
        <taxon>Endopterygota</taxon>
        <taxon>Lepidoptera</taxon>
        <taxon>Glossata</taxon>
        <taxon>Ditrysia</taxon>
        <taxon>Tineoidea</taxon>
        <taxon>Psychidae</taxon>
        <taxon>Oiketicinae</taxon>
        <taxon>Eumeta</taxon>
    </lineage>
</organism>
<dbReference type="OrthoDB" id="270127at2759"/>
<keyword evidence="8" id="KW-0808">Transferase</keyword>
<dbReference type="GO" id="GO:0004550">
    <property type="term" value="F:nucleoside diphosphate kinase activity"/>
    <property type="evidence" value="ECO:0007669"/>
    <property type="project" value="InterPro"/>
</dbReference>
<comment type="subcellular location">
    <subcellularLocation>
        <location evidence="1">Cytoplasm</location>
        <location evidence="1">Cytoskeleton</location>
        <location evidence="1">Cilium axoneme</location>
    </subcellularLocation>
</comment>
<dbReference type="GO" id="GO:0006183">
    <property type="term" value="P:GTP biosynthetic process"/>
    <property type="evidence" value="ECO:0007669"/>
    <property type="project" value="InterPro"/>
</dbReference>
<evidence type="ECO:0000256" key="1">
    <source>
        <dbReference type="ARBA" id="ARBA00004430"/>
    </source>
</evidence>
<dbReference type="Proteomes" id="UP000299102">
    <property type="component" value="Unassembled WGS sequence"/>
</dbReference>
<gene>
    <name evidence="8" type="primary">Nme7</name>
    <name evidence="8" type="ORF">EVAR_39229_1</name>
</gene>
<feature type="domain" description="DM10" evidence="7">
    <location>
        <begin position="1"/>
        <end position="78"/>
    </location>
</feature>
<evidence type="ECO:0000256" key="3">
    <source>
        <dbReference type="ARBA" id="ARBA00023212"/>
    </source>
</evidence>
<dbReference type="PROSITE" id="PS51336">
    <property type="entry name" value="DM10"/>
    <property type="match status" value="1"/>
</dbReference>
<dbReference type="SUPFAM" id="SSF54919">
    <property type="entry name" value="Nucleoside diphosphate kinase, NDK"/>
    <property type="match status" value="2"/>
</dbReference>
<reference evidence="8 9" key="1">
    <citation type="journal article" date="2019" name="Commun. Biol.">
        <title>The bagworm genome reveals a unique fibroin gene that provides high tensile strength.</title>
        <authorList>
            <person name="Kono N."/>
            <person name="Nakamura H."/>
            <person name="Ohtoshi R."/>
            <person name="Tomita M."/>
            <person name="Numata K."/>
            <person name="Arakawa K."/>
        </authorList>
    </citation>
    <scope>NUCLEOTIDE SEQUENCE [LARGE SCALE GENOMIC DNA]</scope>
</reference>
<sequence>MYDENADKIIQLVVNFFPFDNSVQVIDTEKKTQLLKRVQLPSLKLEALQIGNVVNIFSKLLLITGCVPITSRRIFKNVERLIIDYIINGEVIGLELVAPNAVNRWREVLGATDPKDAAPGTLRRLYGKSKLHNVAHGCNTPEDAKRIQSKTIRAPSPPALFAARNFTRSWTQAYQQCIAARCPIHVRSMTAHMALELIGMFFSCKDSNPIIPLRATFKNCTCCVIKPHAIIDGNLGAIIEQICTTGSFYISAMAMFSISVPNALEFYEVYKGVLPEYEAMATHLAEGKCLVCEIKCSKECTDLVNEFRKLCGPRDPELCRQLYPDCIRALYGKDIVHNAVHCTDLQEDGESESEYFFKLLSHVEQ</sequence>
<dbReference type="InterPro" id="IPR034907">
    <property type="entry name" value="NDK-like_dom"/>
</dbReference>
<keyword evidence="8" id="KW-0418">Kinase</keyword>
<name>A0A4C1VNA0_EUMVA</name>
<evidence type="ECO:0000256" key="2">
    <source>
        <dbReference type="ARBA" id="ARBA00022490"/>
    </source>
</evidence>
<comment type="caution">
    <text evidence="5">Lacks conserved residue(s) required for the propagation of feature annotation.</text>
</comment>
<dbReference type="InterPro" id="IPR037993">
    <property type="entry name" value="NDPk7B"/>
</dbReference>
<protein>
    <submittedName>
        <fullName evidence="8">Nucleoside diphosphate kinase 7</fullName>
    </submittedName>
</protein>
<comment type="caution">
    <text evidence="8">The sequence shown here is derived from an EMBL/GenBank/DDBJ whole genome shotgun (WGS) entry which is preliminary data.</text>
</comment>
<dbReference type="InterPro" id="IPR006602">
    <property type="entry name" value="DM10_dom"/>
</dbReference>
<proteinExistence type="inferred from homology"/>
<dbReference type="Gene3D" id="3.30.70.141">
    <property type="entry name" value="Nucleoside diphosphate kinase-like domain"/>
    <property type="match status" value="2"/>
</dbReference>
<accession>A0A4C1VNA0</accession>
<evidence type="ECO:0000313" key="8">
    <source>
        <dbReference type="EMBL" id="GBP40000.1"/>
    </source>
</evidence>
<evidence type="ECO:0000313" key="9">
    <source>
        <dbReference type="Proteomes" id="UP000299102"/>
    </source>
</evidence>
<keyword evidence="2" id="KW-0963">Cytoplasm</keyword>
<dbReference type="InterPro" id="IPR001564">
    <property type="entry name" value="Nucleoside_diP_kinase"/>
</dbReference>
<keyword evidence="3" id="KW-0206">Cytoskeleton</keyword>
<dbReference type="Pfam" id="PF00334">
    <property type="entry name" value="NDK"/>
    <property type="match status" value="2"/>
</dbReference>
<dbReference type="AlphaFoldDB" id="A0A4C1VNA0"/>
<evidence type="ECO:0000256" key="5">
    <source>
        <dbReference type="PROSITE-ProRule" id="PRU00706"/>
    </source>
</evidence>
<keyword evidence="4" id="KW-0966">Cell projection</keyword>
<dbReference type="STRING" id="151549.A0A4C1VNA0"/>
<dbReference type="PRINTS" id="PR01243">
    <property type="entry name" value="NUCDPKINASE"/>
</dbReference>
<dbReference type="GO" id="GO:0006228">
    <property type="term" value="P:UTP biosynthetic process"/>
    <property type="evidence" value="ECO:0007669"/>
    <property type="project" value="InterPro"/>
</dbReference>
<dbReference type="InterPro" id="IPR036850">
    <property type="entry name" value="NDK-like_dom_sf"/>
</dbReference>
<evidence type="ECO:0000259" key="7">
    <source>
        <dbReference type="PROSITE" id="PS51336"/>
    </source>
</evidence>
<dbReference type="GO" id="GO:0006241">
    <property type="term" value="P:CTP biosynthetic process"/>
    <property type="evidence" value="ECO:0007669"/>
    <property type="project" value="InterPro"/>
</dbReference>
<comment type="similarity">
    <text evidence="5 6">Belongs to the NDK family.</text>
</comment>
<dbReference type="PROSITE" id="PS51374">
    <property type="entry name" value="NDPK_LIKE"/>
    <property type="match status" value="2"/>
</dbReference>